<reference evidence="2 3" key="1">
    <citation type="submission" date="2023-01" db="EMBL/GenBank/DDBJ databases">
        <title>Novel diversity within Roseofilum (Cyanobacteria; Desertifilaceae) from marine benthic mats with descriptions of four novel species.</title>
        <authorList>
            <person name="Wang Y."/>
            <person name="Berthold D.E."/>
            <person name="Hu J."/>
            <person name="Lefler F.W."/>
            <person name="Laughinghouse H.D. IV."/>
        </authorList>
    </citation>
    <scope>NUCLEOTIDE SEQUENCE [LARGE SCALE GENOMIC DNA]</scope>
    <source>
        <strain evidence="2 3">BLCC-M91</strain>
    </source>
</reference>
<name>A0ABT7BHT5_9CYAN</name>
<evidence type="ECO:0000313" key="2">
    <source>
        <dbReference type="EMBL" id="MDJ1178741.1"/>
    </source>
</evidence>
<gene>
    <name evidence="2" type="ORF">PJF56_07695</name>
</gene>
<comment type="caution">
    <text evidence="2">The sequence shown here is derived from an EMBL/GenBank/DDBJ whole genome shotgun (WGS) entry which is preliminary data.</text>
</comment>
<protein>
    <submittedName>
        <fullName evidence="2">Extracellular solute-binding protein</fullName>
    </submittedName>
</protein>
<dbReference type="PANTHER" id="PTHR43649">
    <property type="entry name" value="ARABINOSE-BINDING PROTEIN-RELATED"/>
    <property type="match status" value="1"/>
</dbReference>
<dbReference type="RefSeq" id="WP_283762053.1">
    <property type="nucleotide sequence ID" value="NZ_JAQPOK010000065.1"/>
</dbReference>
<organism evidence="2 3">
    <name type="scientific">Roseofilum halophilum BLCC-M91</name>
    <dbReference type="NCBI Taxonomy" id="3022259"/>
    <lineage>
        <taxon>Bacteria</taxon>
        <taxon>Bacillati</taxon>
        <taxon>Cyanobacteriota</taxon>
        <taxon>Cyanophyceae</taxon>
        <taxon>Desertifilales</taxon>
        <taxon>Desertifilaceae</taxon>
        <taxon>Roseofilum</taxon>
        <taxon>Roseofilum halophilum</taxon>
    </lineage>
</organism>
<sequence length="521" mass="57668">MLLHSFPCFPQLDRLKKSILPVGLSLALCACNPNTTPPPPPVAEPPSESLSNPPEPSLEGVTLTVLTEVGPTIYEPLNRRAPDFERLTGATINVMTVPFGQLYQTILDDLSQGTKQYDLIVFAPQWMVDFAAPGYLEELDNYIANDPALEWSDIAPFFREFSATYDGKTYTIPLDGDFQMVYYRSDLLEQAGLNPPKTWDDYLEIAQTFDGKDLNGDGEPDYGSCIAKKPNSHAYWMFGSILSPFVQNQGTRQGMFFDPETMKPLVNNEAFTKALEIYKQTTQYGPPNEPNLAIHDVRDLFASGRCALTLDWGDTGTIIIDPEISQVIDKVGADITPGSREILDRETGELVPCDKVTCPYAINGINHAPYAAFGGWSGAVNAASDERRKEAAYRFLSYMSQPAQSNVDVTIGATGFNPYRFSQYSQLNLWLEAGMSEATAQKYLGAIGLSLSSANVVLDLRVPYNNRYQQEVLDRVLAAYLRDEISTDQAMAEIEQGWEKITDDVGREAQGQAYQATIGVK</sequence>
<dbReference type="InterPro" id="IPR006059">
    <property type="entry name" value="SBP"/>
</dbReference>
<dbReference type="SUPFAM" id="SSF53850">
    <property type="entry name" value="Periplasmic binding protein-like II"/>
    <property type="match status" value="1"/>
</dbReference>
<evidence type="ECO:0000256" key="1">
    <source>
        <dbReference type="SAM" id="MobiDB-lite"/>
    </source>
</evidence>
<dbReference type="PANTHER" id="PTHR43649:SF12">
    <property type="entry name" value="DIACETYLCHITOBIOSE BINDING PROTEIN DASA"/>
    <property type="match status" value="1"/>
</dbReference>
<dbReference type="Gene3D" id="3.40.190.10">
    <property type="entry name" value="Periplasmic binding protein-like II"/>
    <property type="match status" value="2"/>
</dbReference>
<evidence type="ECO:0000313" key="3">
    <source>
        <dbReference type="Proteomes" id="UP001231370"/>
    </source>
</evidence>
<dbReference type="InterPro" id="IPR050490">
    <property type="entry name" value="Bact_solute-bd_prot1"/>
</dbReference>
<dbReference type="Proteomes" id="UP001231370">
    <property type="component" value="Unassembled WGS sequence"/>
</dbReference>
<proteinExistence type="predicted"/>
<dbReference type="EMBL" id="JAQPOK010000065">
    <property type="protein sequence ID" value="MDJ1178741.1"/>
    <property type="molecule type" value="Genomic_DNA"/>
</dbReference>
<accession>A0ABT7BHT5</accession>
<feature type="region of interest" description="Disordered" evidence="1">
    <location>
        <begin position="38"/>
        <end position="57"/>
    </location>
</feature>
<dbReference type="Pfam" id="PF01547">
    <property type="entry name" value="SBP_bac_1"/>
    <property type="match status" value="1"/>
</dbReference>
<keyword evidence="3" id="KW-1185">Reference proteome</keyword>